<dbReference type="Proteomes" id="UP000197277">
    <property type="component" value="Unassembled WGS sequence"/>
</dbReference>
<sequence>MKKSLLAVAALLATVAVTESKAQGVRLGLKGGANLSNLSGSFDNKDGYDNKVGFHGGLMLNVGLIDDGFLSLQPEVLYSQKGYKYNSSYAFGTAKNEGDVTYNYIDVPVLLKVKAGNLFFEAGPQYSYLLKVKDESTRTLGGTVVNRTESERSLDNVNRNEFGYVAGLGFQSEMGLMLGLRYNGAITDFAKNKTYNNGELANARNQVFQLSLGYLIPNN</sequence>
<organism evidence="2 3">
    <name type="scientific">Hymenobacter amundsenii</name>
    <dbReference type="NCBI Taxonomy" id="2006685"/>
    <lineage>
        <taxon>Bacteria</taxon>
        <taxon>Pseudomonadati</taxon>
        <taxon>Bacteroidota</taxon>
        <taxon>Cytophagia</taxon>
        <taxon>Cytophagales</taxon>
        <taxon>Hymenobacteraceae</taxon>
        <taxon>Hymenobacter</taxon>
    </lineage>
</organism>
<accession>A0A246FJ20</accession>
<feature type="domain" description="Outer membrane protein beta-barrel" evidence="1">
    <location>
        <begin position="22"/>
        <end position="189"/>
    </location>
</feature>
<evidence type="ECO:0000313" key="2">
    <source>
        <dbReference type="EMBL" id="OWP62511.1"/>
    </source>
</evidence>
<name>A0A246FJ20_9BACT</name>
<comment type="caution">
    <text evidence="2">The sequence shown here is derived from an EMBL/GenBank/DDBJ whole genome shotgun (WGS) entry which is preliminary data.</text>
</comment>
<evidence type="ECO:0000313" key="3">
    <source>
        <dbReference type="Proteomes" id="UP000197277"/>
    </source>
</evidence>
<dbReference type="InterPro" id="IPR025665">
    <property type="entry name" value="Beta-barrel_OMP_2"/>
</dbReference>
<reference evidence="2 3" key="1">
    <citation type="submission" date="2017-06" db="EMBL/GenBank/DDBJ databases">
        <title>Hymenobacter amundsenii sp. nov. isolated from regoliths in Antarctica.</title>
        <authorList>
            <person name="Sedlacek I."/>
            <person name="Kralova S."/>
            <person name="Pantucek R."/>
            <person name="Svec P."/>
            <person name="Holochova P."/>
            <person name="Stankova E."/>
            <person name="Vrbovska V."/>
            <person name="Busse H.-J."/>
        </authorList>
    </citation>
    <scope>NUCLEOTIDE SEQUENCE [LARGE SCALE GENOMIC DNA]</scope>
    <source>
        <strain evidence="2 3">CCM 8682</strain>
    </source>
</reference>
<proteinExistence type="predicted"/>
<keyword evidence="3" id="KW-1185">Reference proteome</keyword>
<dbReference type="EMBL" id="NIRR01000024">
    <property type="protein sequence ID" value="OWP62511.1"/>
    <property type="molecule type" value="Genomic_DNA"/>
</dbReference>
<dbReference type="RefSeq" id="WP_088465090.1">
    <property type="nucleotide sequence ID" value="NZ_NIRR01000024.1"/>
</dbReference>
<protein>
    <recommendedName>
        <fullName evidence="1">Outer membrane protein beta-barrel domain-containing protein</fullName>
    </recommendedName>
</protein>
<dbReference type="Pfam" id="PF13568">
    <property type="entry name" value="OMP_b-brl_2"/>
    <property type="match status" value="1"/>
</dbReference>
<evidence type="ECO:0000259" key="1">
    <source>
        <dbReference type="Pfam" id="PF13568"/>
    </source>
</evidence>
<dbReference type="OrthoDB" id="838174at2"/>
<dbReference type="AlphaFoldDB" id="A0A246FJ20"/>
<gene>
    <name evidence="2" type="ORF">CDA63_14040</name>
</gene>